<organism evidence="2 3">
    <name type="scientific">Streptomyces albiflavescens</name>
    <dbReference type="NCBI Taxonomy" id="1623582"/>
    <lineage>
        <taxon>Bacteria</taxon>
        <taxon>Bacillati</taxon>
        <taxon>Actinomycetota</taxon>
        <taxon>Actinomycetes</taxon>
        <taxon>Kitasatosporales</taxon>
        <taxon>Streptomycetaceae</taxon>
        <taxon>Streptomyces</taxon>
    </lineage>
</organism>
<evidence type="ECO:0000259" key="1">
    <source>
        <dbReference type="Pfam" id="PF13460"/>
    </source>
</evidence>
<name>A0A917YG90_9ACTN</name>
<keyword evidence="3" id="KW-1185">Reference proteome</keyword>
<accession>A0A917YG90</accession>
<proteinExistence type="predicted"/>
<dbReference type="InterPro" id="IPR036291">
    <property type="entry name" value="NAD(P)-bd_dom_sf"/>
</dbReference>
<evidence type="ECO:0000313" key="3">
    <source>
        <dbReference type="Proteomes" id="UP000600365"/>
    </source>
</evidence>
<protein>
    <recommendedName>
        <fullName evidence="1">NAD(P)-binding domain-containing protein</fullName>
    </recommendedName>
</protein>
<dbReference type="Proteomes" id="UP000600365">
    <property type="component" value="Unassembled WGS sequence"/>
</dbReference>
<dbReference type="InterPro" id="IPR016040">
    <property type="entry name" value="NAD(P)-bd_dom"/>
</dbReference>
<feature type="domain" description="NAD(P)-binding" evidence="1">
    <location>
        <begin position="1"/>
        <end position="85"/>
    </location>
</feature>
<sequence length="120" mass="13661">MVRTDDERAQRLRDKGAEVVFGDLLNFRDVRAAMEGVQRAYFNYPVGDGLVEAAVMFAQAAKEQNLELIVNMSHIQSRSHARSKATQSHWLSEQIFDWSGIPTTSLRITFFMQWLLSSPA</sequence>
<comment type="caution">
    <text evidence="2">The sequence shown here is derived from an EMBL/GenBank/DDBJ whole genome shotgun (WGS) entry which is preliminary data.</text>
</comment>
<dbReference type="RefSeq" id="WP_229703873.1">
    <property type="nucleotide sequence ID" value="NZ_BMMM01000037.1"/>
</dbReference>
<dbReference type="Pfam" id="PF13460">
    <property type="entry name" value="NAD_binding_10"/>
    <property type="match status" value="1"/>
</dbReference>
<reference evidence="2 3" key="1">
    <citation type="journal article" date="2014" name="Int. J. Syst. Evol. Microbiol.">
        <title>Complete genome sequence of Corynebacterium casei LMG S-19264T (=DSM 44701T), isolated from a smear-ripened cheese.</title>
        <authorList>
            <consortium name="US DOE Joint Genome Institute (JGI-PGF)"/>
            <person name="Walter F."/>
            <person name="Albersmeier A."/>
            <person name="Kalinowski J."/>
            <person name="Ruckert C."/>
        </authorList>
    </citation>
    <scope>NUCLEOTIDE SEQUENCE [LARGE SCALE GENOMIC DNA]</scope>
    <source>
        <strain evidence="2 3">CGMCC 4.7111</strain>
    </source>
</reference>
<gene>
    <name evidence="2" type="ORF">GCM10011579_098560</name>
</gene>
<dbReference type="AlphaFoldDB" id="A0A917YG90"/>
<evidence type="ECO:0000313" key="2">
    <source>
        <dbReference type="EMBL" id="GGN96760.1"/>
    </source>
</evidence>
<dbReference type="SUPFAM" id="SSF51735">
    <property type="entry name" value="NAD(P)-binding Rossmann-fold domains"/>
    <property type="match status" value="1"/>
</dbReference>
<dbReference type="EMBL" id="BMMM01000037">
    <property type="protein sequence ID" value="GGN96760.1"/>
    <property type="molecule type" value="Genomic_DNA"/>
</dbReference>
<dbReference type="Gene3D" id="3.40.50.720">
    <property type="entry name" value="NAD(P)-binding Rossmann-like Domain"/>
    <property type="match status" value="1"/>
</dbReference>
<dbReference type="Gene3D" id="3.90.25.10">
    <property type="entry name" value="UDP-galactose 4-epimerase, domain 1"/>
    <property type="match status" value="1"/>
</dbReference>